<organism evidence="3 4">
    <name type="scientific">Candidatus Neptunichlamydia vexilliferae</name>
    <dbReference type="NCBI Taxonomy" id="1651774"/>
    <lineage>
        <taxon>Bacteria</taxon>
        <taxon>Pseudomonadati</taxon>
        <taxon>Chlamydiota</taxon>
        <taxon>Chlamydiia</taxon>
        <taxon>Parachlamydiales</taxon>
        <taxon>Simkaniaceae</taxon>
        <taxon>Candidatus Neptunichlamydia</taxon>
    </lineage>
</organism>
<keyword evidence="1" id="KW-0819">tRNA processing</keyword>
<dbReference type="PANTHER" id="PTHR43268:SF3">
    <property type="entry name" value="RHODANESE-LIKE DOMAIN-CONTAINING PROTEIN 7-RELATED"/>
    <property type="match status" value="1"/>
</dbReference>
<dbReference type="CDD" id="cd01518">
    <property type="entry name" value="RHOD_YceA"/>
    <property type="match status" value="1"/>
</dbReference>
<dbReference type="Gene3D" id="3.30.70.100">
    <property type="match status" value="1"/>
</dbReference>
<dbReference type="InterPro" id="IPR020936">
    <property type="entry name" value="TrhO"/>
</dbReference>
<reference evidence="3 4" key="1">
    <citation type="submission" date="2020-01" db="EMBL/GenBank/DDBJ databases">
        <title>Draft genome sequence of Cand. Neptunochlamydia vexilliferae K9.</title>
        <authorList>
            <person name="Schulz F."/>
            <person name="Koestlbacher S."/>
            <person name="Wascher F."/>
            <person name="Pizzetti I."/>
            <person name="Horn M."/>
        </authorList>
    </citation>
    <scope>NUCLEOTIDE SEQUENCE [LARGE SCALE GENOMIC DNA]</scope>
    <source>
        <strain evidence="3 4">K9</strain>
    </source>
</reference>
<dbReference type="PROSITE" id="PS50206">
    <property type="entry name" value="RHODANESE_3"/>
    <property type="match status" value="1"/>
</dbReference>
<dbReference type="EMBL" id="JAAEJV010000062">
    <property type="protein sequence ID" value="MBF5060008.1"/>
    <property type="molecule type" value="Genomic_DNA"/>
</dbReference>
<dbReference type="Proteomes" id="UP001194714">
    <property type="component" value="Unassembled WGS sequence"/>
</dbReference>
<comment type="similarity">
    <text evidence="1">Belongs to the TrhO family.</text>
</comment>
<keyword evidence="1" id="KW-0560">Oxidoreductase</keyword>
<dbReference type="PANTHER" id="PTHR43268">
    <property type="entry name" value="THIOSULFATE SULFURTRANSFERASE/RHODANESE-LIKE DOMAIN-CONTAINING PROTEIN 2"/>
    <property type="match status" value="1"/>
</dbReference>
<dbReference type="Pfam" id="PF17773">
    <property type="entry name" value="UPF0176_N"/>
    <property type="match status" value="1"/>
</dbReference>
<dbReference type="Pfam" id="PF12368">
    <property type="entry name" value="Rhodanese_C"/>
    <property type="match status" value="1"/>
</dbReference>
<comment type="catalytic activity">
    <reaction evidence="1">
        <text>uridine(34) in tRNA + AH2 + O2 = 5-hydroxyuridine(34) in tRNA + A + H2O</text>
        <dbReference type="Rhea" id="RHEA:64224"/>
        <dbReference type="Rhea" id="RHEA-COMP:11727"/>
        <dbReference type="Rhea" id="RHEA-COMP:13381"/>
        <dbReference type="ChEBI" id="CHEBI:13193"/>
        <dbReference type="ChEBI" id="CHEBI:15377"/>
        <dbReference type="ChEBI" id="CHEBI:15379"/>
        <dbReference type="ChEBI" id="CHEBI:17499"/>
        <dbReference type="ChEBI" id="CHEBI:65315"/>
        <dbReference type="ChEBI" id="CHEBI:136877"/>
    </reaction>
</comment>
<dbReference type="SMART" id="SM00450">
    <property type="entry name" value="RHOD"/>
    <property type="match status" value="1"/>
</dbReference>
<keyword evidence="4" id="KW-1185">Reference proteome</keyword>
<dbReference type="InterPro" id="IPR022111">
    <property type="entry name" value="Rhodanese_C"/>
</dbReference>
<dbReference type="InterPro" id="IPR001763">
    <property type="entry name" value="Rhodanese-like_dom"/>
</dbReference>
<comment type="function">
    <text evidence="1">Catalyzes oxygen-dependent 5-hydroxyuridine (ho5U) modification at position 34 in tRNAs.</text>
</comment>
<dbReference type="RefSeq" id="WP_194848337.1">
    <property type="nucleotide sequence ID" value="NZ_JAAEJV010000062.1"/>
</dbReference>
<evidence type="ECO:0000313" key="4">
    <source>
        <dbReference type="Proteomes" id="UP001194714"/>
    </source>
</evidence>
<dbReference type="EC" id="1.14.-.-" evidence="1"/>
<dbReference type="NCBIfam" id="NF001134">
    <property type="entry name" value="PRK00142.1-2"/>
    <property type="match status" value="1"/>
</dbReference>
<protein>
    <recommendedName>
        <fullName evidence="1">tRNA uridine(34) hydroxylase</fullName>
        <ecNumber evidence="1">1.14.-.-</ecNumber>
    </recommendedName>
    <alternativeName>
        <fullName evidence="1">tRNA hydroxylation protein O</fullName>
    </alternativeName>
</protein>
<evidence type="ECO:0000313" key="3">
    <source>
        <dbReference type="EMBL" id="MBF5060008.1"/>
    </source>
</evidence>
<dbReference type="InterPro" id="IPR040503">
    <property type="entry name" value="TRHO_N"/>
</dbReference>
<dbReference type="Gene3D" id="3.40.250.10">
    <property type="entry name" value="Rhodanese-like domain"/>
    <property type="match status" value="1"/>
</dbReference>
<comment type="caution">
    <text evidence="3">The sequence shown here is derived from an EMBL/GenBank/DDBJ whole genome shotgun (WGS) entry which is preliminary data.</text>
</comment>
<dbReference type="Pfam" id="PF00581">
    <property type="entry name" value="Rhodanese"/>
    <property type="match status" value="1"/>
</dbReference>
<evidence type="ECO:0000256" key="1">
    <source>
        <dbReference type="HAMAP-Rule" id="MF_00469"/>
    </source>
</evidence>
<dbReference type="HAMAP" id="MF_00469">
    <property type="entry name" value="TrhO"/>
    <property type="match status" value="1"/>
</dbReference>
<dbReference type="InterPro" id="IPR036873">
    <property type="entry name" value="Rhodanese-like_dom_sf"/>
</dbReference>
<proteinExistence type="inferred from homology"/>
<dbReference type="NCBIfam" id="NF001135">
    <property type="entry name" value="PRK00142.1-3"/>
    <property type="match status" value="1"/>
</dbReference>
<evidence type="ECO:0000259" key="2">
    <source>
        <dbReference type="PROSITE" id="PS50206"/>
    </source>
</evidence>
<sequence length="313" mass="36663">MDYEVIAFYILKPIEEPRREIKRWKKFLETLDGKGRIYINKKGINAQMSLFKENLTPFSDWLLKDYPNTEVKVQRYQEHAFAKLTVKYREQLAAMDKDYDLSQGGTHLSSAEWAKMIEERDEDTVILDVRNDYEWEVGHFEGTEKPTFETFREFPKYVEEMSKERDPKKTKVMMYCTGGIRCELYSCLFKEQGFEEVYQLDGGVIKYGQEQGNKHWKGNLFVFDDRLVVPIADEENEVISSCKHCGTKIDTYYNCANMDCNDLFLSCLDCAEKMKGCCTDACIEAPRRRPFTPTAHPKPFRKLPHEEKICAPS</sequence>
<accession>A0ABS0B0T4</accession>
<feature type="domain" description="Rhodanese" evidence="2">
    <location>
        <begin position="120"/>
        <end position="216"/>
    </location>
</feature>
<name>A0ABS0B0T4_9BACT</name>
<dbReference type="SUPFAM" id="SSF52821">
    <property type="entry name" value="Rhodanese/Cell cycle control phosphatase"/>
    <property type="match status" value="1"/>
</dbReference>
<gene>
    <name evidence="1" type="primary">trhO</name>
    <name evidence="3" type="ORF">NEPTK9_001534</name>
</gene>